<evidence type="ECO:0000313" key="2">
    <source>
        <dbReference type="Proteomes" id="UP001634394"/>
    </source>
</evidence>
<comment type="caution">
    <text evidence="1">The sequence shown here is derived from an EMBL/GenBank/DDBJ whole genome shotgun (WGS) entry which is preliminary data.</text>
</comment>
<proteinExistence type="predicted"/>
<sequence>MNDYRFIVLFCTVAVLDAGTSEFVWLRDLNNDAQKRHLDLGLSEELRFQLNSGKRSINLHLKENPHVRADTDVYVIKDMPDGTKRAVKEPVTGNIVS</sequence>
<organism evidence="1 2">
    <name type="scientific">Sinanodonta woodiana</name>
    <name type="common">Chinese pond mussel</name>
    <name type="synonym">Anodonta woodiana</name>
    <dbReference type="NCBI Taxonomy" id="1069815"/>
    <lineage>
        <taxon>Eukaryota</taxon>
        <taxon>Metazoa</taxon>
        <taxon>Spiralia</taxon>
        <taxon>Lophotrochozoa</taxon>
        <taxon>Mollusca</taxon>
        <taxon>Bivalvia</taxon>
        <taxon>Autobranchia</taxon>
        <taxon>Heteroconchia</taxon>
        <taxon>Palaeoheterodonta</taxon>
        <taxon>Unionida</taxon>
        <taxon>Unionoidea</taxon>
        <taxon>Unionidae</taxon>
        <taxon>Unioninae</taxon>
        <taxon>Sinanodonta</taxon>
    </lineage>
</organism>
<keyword evidence="2" id="KW-1185">Reference proteome</keyword>
<accession>A0ABD3UCF7</accession>
<dbReference type="Proteomes" id="UP001634394">
    <property type="component" value="Unassembled WGS sequence"/>
</dbReference>
<dbReference type="EMBL" id="JBJQND010000016">
    <property type="protein sequence ID" value="KAL3846702.1"/>
    <property type="molecule type" value="Genomic_DNA"/>
</dbReference>
<reference evidence="1 2" key="1">
    <citation type="submission" date="2024-11" db="EMBL/GenBank/DDBJ databases">
        <title>Chromosome-level genome assembly of the freshwater bivalve Anodonta woodiana.</title>
        <authorList>
            <person name="Chen X."/>
        </authorList>
    </citation>
    <scope>NUCLEOTIDE SEQUENCE [LARGE SCALE GENOMIC DNA]</scope>
    <source>
        <strain evidence="1">MN2024</strain>
        <tissue evidence="1">Gills</tissue>
    </source>
</reference>
<evidence type="ECO:0000313" key="1">
    <source>
        <dbReference type="EMBL" id="KAL3846702.1"/>
    </source>
</evidence>
<protein>
    <submittedName>
        <fullName evidence="1">Uncharacterized protein</fullName>
    </submittedName>
</protein>
<gene>
    <name evidence="1" type="ORF">ACJMK2_017670</name>
</gene>
<name>A0ABD3UCF7_SINWO</name>
<dbReference type="AlphaFoldDB" id="A0ABD3UCF7"/>